<proteinExistence type="predicted"/>
<dbReference type="Gene3D" id="3.30.750.24">
    <property type="entry name" value="STAS domain"/>
    <property type="match status" value="1"/>
</dbReference>
<dbReference type="AlphaFoldDB" id="A0A1H3NG51"/>
<dbReference type="CDD" id="cd07043">
    <property type="entry name" value="STAS_anti-anti-sigma_factors"/>
    <property type="match status" value="1"/>
</dbReference>
<gene>
    <name evidence="2" type="ORF">SAMN05421504_107270</name>
</gene>
<organism evidence="2 3">
    <name type="scientific">Amycolatopsis xylanica</name>
    <dbReference type="NCBI Taxonomy" id="589385"/>
    <lineage>
        <taxon>Bacteria</taxon>
        <taxon>Bacillati</taxon>
        <taxon>Actinomycetota</taxon>
        <taxon>Actinomycetes</taxon>
        <taxon>Pseudonocardiales</taxon>
        <taxon>Pseudonocardiaceae</taxon>
        <taxon>Amycolatopsis</taxon>
    </lineage>
</organism>
<reference evidence="2 3" key="1">
    <citation type="submission" date="2016-10" db="EMBL/GenBank/DDBJ databases">
        <authorList>
            <person name="de Groot N.N."/>
        </authorList>
    </citation>
    <scope>NUCLEOTIDE SEQUENCE [LARGE SCALE GENOMIC DNA]</scope>
    <source>
        <strain evidence="2 3">CPCC 202699</strain>
    </source>
</reference>
<dbReference type="RefSeq" id="WP_091294738.1">
    <property type="nucleotide sequence ID" value="NZ_FNON01000007.1"/>
</dbReference>
<dbReference type="EMBL" id="FNON01000007">
    <property type="protein sequence ID" value="SDY87640.1"/>
    <property type="molecule type" value="Genomic_DNA"/>
</dbReference>
<accession>A0A1H3NG51</accession>
<evidence type="ECO:0000313" key="3">
    <source>
        <dbReference type="Proteomes" id="UP000199515"/>
    </source>
</evidence>
<dbReference type="InterPro" id="IPR036513">
    <property type="entry name" value="STAS_dom_sf"/>
</dbReference>
<dbReference type="SUPFAM" id="SSF52091">
    <property type="entry name" value="SpoIIaa-like"/>
    <property type="match status" value="1"/>
</dbReference>
<protein>
    <submittedName>
        <fullName evidence="2">Anti-anti-sigma factor</fullName>
    </submittedName>
</protein>
<dbReference type="InterPro" id="IPR002645">
    <property type="entry name" value="STAS_dom"/>
</dbReference>
<feature type="domain" description="STAS" evidence="1">
    <location>
        <begin position="17"/>
        <end position="119"/>
    </location>
</feature>
<name>A0A1H3NG51_9PSEU</name>
<dbReference type="Pfam" id="PF01740">
    <property type="entry name" value="STAS"/>
    <property type="match status" value="1"/>
</dbReference>
<keyword evidence="3" id="KW-1185">Reference proteome</keyword>
<dbReference type="Proteomes" id="UP000199515">
    <property type="component" value="Unassembled WGS sequence"/>
</dbReference>
<evidence type="ECO:0000259" key="1">
    <source>
        <dbReference type="PROSITE" id="PS50801"/>
    </source>
</evidence>
<sequence>MLSLVGDLSVTVERRCDGVWVLTLRGDLGRHGARTLDRTLLDMLDRRPRLLIFDLSQVTSVRPDGLPVLLRLACTAGELGVGCCLVGADRAEVTDRLETAGWLDLFEVHPTVGDAVTSLG</sequence>
<evidence type="ECO:0000313" key="2">
    <source>
        <dbReference type="EMBL" id="SDY87640.1"/>
    </source>
</evidence>
<dbReference type="PROSITE" id="PS50801">
    <property type="entry name" value="STAS"/>
    <property type="match status" value="1"/>
</dbReference>